<dbReference type="EMBL" id="VOGW01000040">
    <property type="protein sequence ID" value="TWV55666.1"/>
    <property type="molecule type" value="Genomic_DNA"/>
</dbReference>
<organism evidence="2 3">
    <name type="scientific">Streptomyces misionensis</name>
    <dbReference type="NCBI Taxonomy" id="67331"/>
    <lineage>
        <taxon>Bacteria</taxon>
        <taxon>Bacillati</taxon>
        <taxon>Actinomycetota</taxon>
        <taxon>Actinomycetes</taxon>
        <taxon>Kitasatosporales</taxon>
        <taxon>Streptomycetaceae</taxon>
        <taxon>Streptomyces</taxon>
    </lineage>
</organism>
<dbReference type="Proteomes" id="UP000320481">
    <property type="component" value="Unassembled WGS sequence"/>
</dbReference>
<gene>
    <name evidence="2" type="ORF">FRZ03_06785</name>
</gene>
<reference evidence="2" key="1">
    <citation type="journal article" date="2019" name="Microbiol. Resour. Announc.">
        <title>Draft Genomic Sequences of Streptomyces misionensis and Streptomyces albidoflavus, bacteria applied for phytopathogen biocontrol.</title>
        <authorList>
            <person name="Pylro V."/>
            <person name="Dias A."/>
            <person name="Andreote F."/>
            <person name="Varani A."/>
            <person name="Andreote C."/>
            <person name="Bernardo E."/>
            <person name="Martins T."/>
        </authorList>
    </citation>
    <scope>NUCLEOTIDE SEQUENCE [LARGE SCALE GENOMIC DNA]</scope>
    <source>
        <strain evidence="2">66</strain>
    </source>
</reference>
<evidence type="ECO:0000313" key="3">
    <source>
        <dbReference type="Proteomes" id="UP000320481"/>
    </source>
</evidence>
<evidence type="ECO:0000256" key="1">
    <source>
        <dbReference type="SAM" id="MobiDB-lite"/>
    </source>
</evidence>
<proteinExistence type="predicted"/>
<accession>A0A5C6JZS6</accession>
<feature type="region of interest" description="Disordered" evidence="1">
    <location>
        <begin position="1"/>
        <end position="76"/>
    </location>
</feature>
<name>A0A5C6JZS6_9ACTN</name>
<evidence type="ECO:0000313" key="2">
    <source>
        <dbReference type="EMBL" id="TWV55666.1"/>
    </source>
</evidence>
<feature type="compositionally biased region" description="Low complexity" evidence="1">
    <location>
        <begin position="21"/>
        <end position="35"/>
    </location>
</feature>
<protein>
    <submittedName>
        <fullName evidence="2">Uncharacterized protein</fullName>
    </submittedName>
</protein>
<sequence>MDGSACPTPRRDAISSSASGARPPAQCRPRPATAPGEPGACGRRSAYGPDEQGRAASEFSTRTTTVYPRGSDRRTS</sequence>
<keyword evidence="3" id="KW-1185">Reference proteome</keyword>
<dbReference type="AlphaFoldDB" id="A0A5C6JZS6"/>
<comment type="caution">
    <text evidence="2">The sequence shown here is derived from an EMBL/GenBank/DDBJ whole genome shotgun (WGS) entry which is preliminary data.</text>
</comment>